<evidence type="ECO:0000313" key="2">
    <source>
        <dbReference type="EMBL" id="MBB5136220.1"/>
    </source>
</evidence>
<keyword evidence="1" id="KW-0812">Transmembrane</keyword>
<dbReference type="EMBL" id="JACHGN010000013">
    <property type="protein sequence ID" value="MBB5136220.1"/>
    <property type="molecule type" value="Genomic_DNA"/>
</dbReference>
<name>A0A840PFI2_9ACTN</name>
<reference evidence="2 3" key="1">
    <citation type="submission" date="2020-08" db="EMBL/GenBank/DDBJ databases">
        <title>Genomic Encyclopedia of Type Strains, Phase IV (KMG-IV): sequencing the most valuable type-strain genomes for metagenomic binning, comparative biology and taxonomic classification.</title>
        <authorList>
            <person name="Goeker M."/>
        </authorList>
    </citation>
    <scope>NUCLEOTIDE SEQUENCE [LARGE SCALE GENOMIC DNA]</scope>
    <source>
        <strain evidence="2 3">DSM 45615</strain>
    </source>
</reference>
<evidence type="ECO:0000313" key="3">
    <source>
        <dbReference type="Proteomes" id="UP000578449"/>
    </source>
</evidence>
<dbReference type="Proteomes" id="UP000578449">
    <property type="component" value="Unassembled WGS sequence"/>
</dbReference>
<gene>
    <name evidence="2" type="ORF">HNP84_005964</name>
</gene>
<evidence type="ECO:0000256" key="1">
    <source>
        <dbReference type="SAM" id="Phobius"/>
    </source>
</evidence>
<dbReference type="AlphaFoldDB" id="A0A840PFI2"/>
<feature type="transmembrane region" description="Helical" evidence="1">
    <location>
        <begin position="18"/>
        <end position="41"/>
    </location>
</feature>
<organism evidence="2 3">
    <name type="scientific">Thermocatellispora tengchongensis</name>
    <dbReference type="NCBI Taxonomy" id="1073253"/>
    <lineage>
        <taxon>Bacteria</taxon>
        <taxon>Bacillati</taxon>
        <taxon>Actinomycetota</taxon>
        <taxon>Actinomycetes</taxon>
        <taxon>Streptosporangiales</taxon>
        <taxon>Streptosporangiaceae</taxon>
        <taxon>Thermocatellispora</taxon>
    </lineage>
</organism>
<keyword evidence="3" id="KW-1185">Reference proteome</keyword>
<keyword evidence="1" id="KW-0472">Membrane</keyword>
<protein>
    <submittedName>
        <fullName evidence="2">Uncharacterized protein</fullName>
    </submittedName>
</protein>
<dbReference type="PROSITE" id="PS51257">
    <property type="entry name" value="PROKAR_LIPOPROTEIN"/>
    <property type="match status" value="1"/>
</dbReference>
<comment type="caution">
    <text evidence="2">The sequence shown here is derived from an EMBL/GenBank/DDBJ whole genome shotgun (WGS) entry which is preliminary data.</text>
</comment>
<keyword evidence="1" id="KW-1133">Transmembrane helix</keyword>
<proteinExistence type="predicted"/>
<sequence>MALTKADPEALPRQRSRWPLFVCLALLAFIVACVVAFVLVFKVPEWRNNEKLDRLEERVSMLPLPPDTEPADYSIQSTVGLQSGNSNHCDYLVRMSLLTKLPDAEIARYFESTTVEGVEGRDLSGSVYVNPSGSWREGYKGVIVEFFDGFHEPGFDLRCH</sequence>
<accession>A0A840PFI2</accession>
<dbReference type="RefSeq" id="WP_185053129.1">
    <property type="nucleotide sequence ID" value="NZ_BAABIX010000036.1"/>
</dbReference>